<name>A0A0M2EZM5_9GAMM</name>
<feature type="transmembrane region" description="Helical" evidence="1">
    <location>
        <begin position="54"/>
        <end position="76"/>
    </location>
</feature>
<dbReference type="AlphaFoldDB" id="A0A0M2EZM5"/>
<sequence>MEIEQRNSGEHQTVINNESGVINVNNHHGQYTNLAGENTAHIYKEISRSEQGKFIVSFVAVCLLPGLSLVADFMQIHPAINLPLWAYVAAFGVIFGVVLVGYYDNLRILIVGAPNKEECKQLYADRLFSRTDDGYIVFTHTTACIYPDCCGNIVIATPPERYNGEYSFFGKCSLAGRQHSYGIDYNFKAYPIKVDWRPMPKSNQ</sequence>
<keyword evidence="1" id="KW-0812">Transmembrane</keyword>
<evidence type="ECO:0000256" key="1">
    <source>
        <dbReference type="SAM" id="Phobius"/>
    </source>
</evidence>
<gene>
    <name evidence="2" type="ORF">KU74_17225</name>
</gene>
<accession>A0A0M2EZM5</accession>
<evidence type="ECO:0000313" key="3">
    <source>
        <dbReference type="Proteomes" id="UP000029435"/>
    </source>
</evidence>
<dbReference type="Proteomes" id="UP000029435">
    <property type="component" value="Unassembled WGS sequence"/>
</dbReference>
<dbReference type="PATRIC" id="fig|180957.24.peg.4009"/>
<evidence type="ECO:0008006" key="4">
    <source>
        <dbReference type="Google" id="ProtNLM"/>
    </source>
</evidence>
<feature type="transmembrane region" description="Helical" evidence="1">
    <location>
        <begin position="82"/>
        <end position="103"/>
    </location>
</feature>
<comment type="caution">
    <text evidence="2">The sequence shown here is derived from an EMBL/GenBank/DDBJ whole genome shotgun (WGS) entry which is preliminary data.</text>
</comment>
<keyword evidence="1" id="KW-0472">Membrane</keyword>
<evidence type="ECO:0000313" key="2">
    <source>
        <dbReference type="EMBL" id="KGA32438.1"/>
    </source>
</evidence>
<reference evidence="2 3" key="1">
    <citation type="submission" date="2014-08" db="EMBL/GenBank/DDBJ databases">
        <title>Genome sequences of NCPPB Pectobacterium isolates.</title>
        <authorList>
            <person name="Glover R.H."/>
            <person name="Sapp M."/>
            <person name="Elphinstone J."/>
        </authorList>
    </citation>
    <scope>NUCLEOTIDE SEQUENCE [LARGE SCALE GENOMIC DNA]</scope>
    <source>
        <strain evidence="2 3">LMG 21372</strain>
    </source>
</reference>
<dbReference type="OrthoDB" id="6419288at2"/>
<dbReference type="EMBL" id="JQOD01000005">
    <property type="protein sequence ID" value="KGA32438.1"/>
    <property type="molecule type" value="Genomic_DNA"/>
</dbReference>
<organism evidence="2 3">
    <name type="scientific">Pectobacterium brasiliense</name>
    <dbReference type="NCBI Taxonomy" id="180957"/>
    <lineage>
        <taxon>Bacteria</taxon>
        <taxon>Pseudomonadati</taxon>
        <taxon>Pseudomonadota</taxon>
        <taxon>Gammaproteobacteria</taxon>
        <taxon>Enterobacterales</taxon>
        <taxon>Pectobacteriaceae</taxon>
        <taxon>Pectobacterium</taxon>
    </lineage>
</organism>
<proteinExistence type="predicted"/>
<dbReference type="RefSeq" id="WP_039316858.1">
    <property type="nucleotide sequence ID" value="NZ_JACGFM010000005.1"/>
</dbReference>
<keyword evidence="1" id="KW-1133">Transmembrane helix</keyword>
<protein>
    <recommendedName>
        <fullName evidence="4">Transmembrane protein</fullName>
    </recommendedName>
</protein>